<dbReference type="Proteomes" id="UP001207918">
    <property type="component" value="Unassembled WGS sequence"/>
</dbReference>
<keyword evidence="2 5" id="KW-0028">Amino-acid biosynthesis</keyword>
<dbReference type="SUPFAM" id="SSF54211">
    <property type="entry name" value="Ribosomal protein S5 domain 2-like"/>
    <property type="match status" value="2"/>
</dbReference>
<dbReference type="PANTHER" id="PTHR23133">
    <property type="entry name" value="IMIDAZOLEGLYCEROL-PHOSPHATE DEHYDRATASE HIS7"/>
    <property type="match status" value="1"/>
</dbReference>
<dbReference type="EMBL" id="JAGGJA010000015">
    <property type="protein sequence ID" value="MCW9708673.1"/>
    <property type="molecule type" value="Genomic_DNA"/>
</dbReference>
<accession>A0ABT3PS34</accession>
<evidence type="ECO:0000256" key="5">
    <source>
        <dbReference type="HAMAP-Rule" id="MF_00076"/>
    </source>
</evidence>
<evidence type="ECO:0000256" key="1">
    <source>
        <dbReference type="ARBA" id="ARBA00005047"/>
    </source>
</evidence>
<name>A0ABT3PS34_9BACT</name>
<dbReference type="Pfam" id="PF00475">
    <property type="entry name" value="IGPD"/>
    <property type="match status" value="1"/>
</dbReference>
<gene>
    <name evidence="5 7" type="primary">hisB</name>
    <name evidence="7" type="ORF">J6I44_17560</name>
</gene>
<dbReference type="InterPro" id="IPR000807">
    <property type="entry name" value="ImidazoleglycerolP_deHydtase"/>
</dbReference>
<keyword evidence="4 5" id="KW-0456">Lyase</keyword>
<dbReference type="PANTHER" id="PTHR23133:SF2">
    <property type="entry name" value="IMIDAZOLEGLYCEROL-PHOSPHATE DEHYDRATASE"/>
    <property type="match status" value="1"/>
</dbReference>
<organism evidence="7 8">
    <name type="scientific">Fodinibius salsisoli</name>
    <dbReference type="NCBI Taxonomy" id="2820877"/>
    <lineage>
        <taxon>Bacteria</taxon>
        <taxon>Pseudomonadati</taxon>
        <taxon>Balneolota</taxon>
        <taxon>Balneolia</taxon>
        <taxon>Balneolales</taxon>
        <taxon>Balneolaceae</taxon>
        <taxon>Fodinibius</taxon>
    </lineage>
</organism>
<dbReference type="PROSITE" id="PS00954">
    <property type="entry name" value="IGP_DEHYDRATASE_1"/>
    <property type="match status" value="1"/>
</dbReference>
<dbReference type="Gene3D" id="3.30.230.40">
    <property type="entry name" value="Imidazole glycerol phosphate dehydratase, domain 1"/>
    <property type="match status" value="2"/>
</dbReference>
<evidence type="ECO:0000313" key="8">
    <source>
        <dbReference type="Proteomes" id="UP001207918"/>
    </source>
</evidence>
<proteinExistence type="inferred from homology"/>
<evidence type="ECO:0000256" key="4">
    <source>
        <dbReference type="ARBA" id="ARBA00023239"/>
    </source>
</evidence>
<keyword evidence="5" id="KW-0963">Cytoplasm</keyword>
<dbReference type="GO" id="GO:0004424">
    <property type="term" value="F:imidazoleglycerol-phosphate dehydratase activity"/>
    <property type="evidence" value="ECO:0007669"/>
    <property type="project" value="UniProtKB-EC"/>
</dbReference>
<comment type="catalytic activity">
    <reaction evidence="5 6">
        <text>D-erythro-1-(imidazol-4-yl)glycerol 3-phosphate = 3-(imidazol-4-yl)-2-oxopropyl phosphate + H2O</text>
        <dbReference type="Rhea" id="RHEA:11040"/>
        <dbReference type="ChEBI" id="CHEBI:15377"/>
        <dbReference type="ChEBI" id="CHEBI:57766"/>
        <dbReference type="ChEBI" id="CHEBI:58278"/>
        <dbReference type="EC" id="4.2.1.19"/>
    </reaction>
</comment>
<comment type="similarity">
    <text evidence="5 6">Belongs to the imidazoleglycerol-phosphate dehydratase family.</text>
</comment>
<evidence type="ECO:0000313" key="7">
    <source>
        <dbReference type="EMBL" id="MCW9708673.1"/>
    </source>
</evidence>
<dbReference type="EC" id="4.2.1.19" evidence="5 6"/>
<reference evidence="7 8" key="1">
    <citation type="submission" date="2021-03" db="EMBL/GenBank/DDBJ databases">
        <title>Aliifodinibius sp. nov., a new bacterium isolated from saline soil.</title>
        <authorList>
            <person name="Galisteo C."/>
            <person name="De La Haba R."/>
            <person name="Sanchez-Porro C."/>
            <person name="Ventosa A."/>
        </authorList>
    </citation>
    <scope>NUCLEOTIDE SEQUENCE [LARGE SCALE GENOMIC DNA]</scope>
    <source>
        <strain evidence="7 8">1BSP15-2V2</strain>
    </source>
</reference>
<protein>
    <recommendedName>
        <fullName evidence="5 6">Imidazoleglycerol-phosphate dehydratase</fullName>
        <shortName evidence="5">IGPD</shortName>
        <ecNumber evidence="5 6">4.2.1.19</ecNumber>
    </recommendedName>
</protein>
<dbReference type="RefSeq" id="WP_265767476.1">
    <property type="nucleotide sequence ID" value="NZ_JAGGJA010000015.1"/>
</dbReference>
<comment type="subcellular location">
    <subcellularLocation>
        <location evidence="5 6">Cytoplasm</location>
    </subcellularLocation>
</comment>
<dbReference type="NCBIfam" id="NF002114">
    <property type="entry name" value="PRK00951.2-4"/>
    <property type="match status" value="1"/>
</dbReference>
<comment type="pathway">
    <text evidence="1 5 6">Amino-acid biosynthesis; L-histidine biosynthesis; L-histidine from 5-phospho-alpha-D-ribose 1-diphosphate: step 6/9.</text>
</comment>
<dbReference type="NCBIfam" id="NF002111">
    <property type="entry name" value="PRK00951.2-1"/>
    <property type="match status" value="1"/>
</dbReference>
<evidence type="ECO:0000256" key="3">
    <source>
        <dbReference type="ARBA" id="ARBA00023102"/>
    </source>
</evidence>
<dbReference type="CDD" id="cd07914">
    <property type="entry name" value="IGPD"/>
    <property type="match status" value="1"/>
</dbReference>
<evidence type="ECO:0000256" key="6">
    <source>
        <dbReference type="RuleBase" id="RU000599"/>
    </source>
</evidence>
<dbReference type="HAMAP" id="MF_00076">
    <property type="entry name" value="HisB"/>
    <property type="match status" value="1"/>
</dbReference>
<sequence>MNIWISQDALAGSSDKLLWSGALYGLKRLQQLDHAVSFSTDALSDRQRELLSNEQITRDDSVDQGSAELLVKAEGENLIALADEQPIEQADNWILLSQQICFPTRRASKKRTTAETDISIDLNLDGTGQSTIATGLAFFDHMLEQIAKHGLVDLDLSCDGDLEVDEHHTIEDVAITLGETITEALGNKVGIQRYAFILPMDETQSTVALDLSGRPYLKFDGSFKREKVGDFPTEMVEHFFYSLAMHLKATLHISVEGANDHHKIEACFKGFSRCLRAAVSRSERNANILPSTKNLL</sequence>
<dbReference type="PROSITE" id="PS00955">
    <property type="entry name" value="IGP_DEHYDRATASE_2"/>
    <property type="match status" value="1"/>
</dbReference>
<comment type="caution">
    <text evidence="7">The sequence shown here is derived from an EMBL/GenBank/DDBJ whole genome shotgun (WGS) entry which is preliminary data.</text>
</comment>
<keyword evidence="8" id="KW-1185">Reference proteome</keyword>
<dbReference type="InterPro" id="IPR038494">
    <property type="entry name" value="IGPD_sf"/>
</dbReference>
<dbReference type="InterPro" id="IPR020568">
    <property type="entry name" value="Ribosomal_Su5_D2-typ_SF"/>
</dbReference>
<keyword evidence="3 5" id="KW-0368">Histidine biosynthesis</keyword>
<dbReference type="InterPro" id="IPR020565">
    <property type="entry name" value="ImidazoleglycerP_deHydtase_CS"/>
</dbReference>
<evidence type="ECO:0000256" key="2">
    <source>
        <dbReference type="ARBA" id="ARBA00022605"/>
    </source>
</evidence>